<name>A0A1F4V8W1_UNCKA</name>
<evidence type="ECO:0000313" key="2">
    <source>
        <dbReference type="Proteomes" id="UP000178127"/>
    </source>
</evidence>
<comment type="caution">
    <text evidence="1">The sequence shown here is derived from an EMBL/GenBank/DDBJ whole genome shotgun (WGS) entry which is preliminary data.</text>
</comment>
<protein>
    <recommendedName>
        <fullName evidence="3">MalT-like TPR region domain-containing protein</fullName>
    </recommendedName>
</protein>
<accession>A0A1F4V8W1</accession>
<evidence type="ECO:0000313" key="1">
    <source>
        <dbReference type="EMBL" id="OGC53642.1"/>
    </source>
</evidence>
<dbReference type="AlphaFoldDB" id="A0A1F4V8W1"/>
<gene>
    <name evidence="1" type="ORF">A3D91_04350</name>
</gene>
<proteinExistence type="predicted"/>
<reference evidence="1 2" key="1">
    <citation type="journal article" date="2016" name="Nat. Commun.">
        <title>Thousands of microbial genomes shed light on interconnected biogeochemical processes in an aquifer system.</title>
        <authorList>
            <person name="Anantharaman K."/>
            <person name="Brown C.T."/>
            <person name="Hug L.A."/>
            <person name="Sharon I."/>
            <person name="Castelle C.J."/>
            <person name="Probst A.J."/>
            <person name="Thomas B.C."/>
            <person name="Singh A."/>
            <person name="Wilkins M.J."/>
            <person name="Karaoz U."/>
            <person name="Brodie E.L."/>
            <person name="Williams K.H."/>
            <person name="Hubbard S.S."/>
            <person name="Banfield J.F."/>
        </authorList>
    </citation>
    <scope>NUCLEOTIDE SEQUENCE [LARGE SCALE GENOMIC DNA]</scope>
</reference>
<dbReference type="EMBL" id="MEVD01000013">
    <property type="protein sequence ID" value="OGC53642.1"/>
    <property type="molecule type" value="Genomic_DNA"/>
</dbReference>
<dbReference type="STRING" id="1802620.A3D91_04350"/>
<organism evidence="1 2">
    <name type="scientific">candidate division WWE3 bacterium RIFCSPHIGHO2_02_FULL_38_14</name>
    <dbReference type="NCBI Taxonomy" id="1802620"/>
    <lineage>
        <taxon>Bacteria</taxon>
        <taxon>Katanobacteria</taxon>
    </lineage>
</organism>
<dbReference type="Proteomes" id="UP000178127">
    <property type="component" value="Unassembled WGS sequence"/>
</dbReference>
<sequence>MYTAVKRTGERRTTMNGSFLISIRNGERFMVSGLLEHALASFERARDLAQNQAEKSLAWARIGLTYLGLRESLKADDAFALSYSNAKASGDQNRILEADRNEALMWLEKGDAETASRKGLIVLGVAEKMGRLDIPAFVHVVTRAQIRLHKAGKLDRFEAFYWLYREIVEYLLMETKADEVSLRTWRTGIYKSHQEMYRRLLVPFAFLVNFHRVRKQVKRHVTIP</sequence>
<evidence type="ECO:0008006" key="3">
    <source>
        <dbReference type="Google" id="ProtNLM"/>
    </source>
</evidence>